<dbReference type="EMBL" id="BARU01026815">
    <property type="protein sequence ID" value="GAH67140.1"/>
    <property type="molecule type" value="Genomic_DNA"/>
</dbReference>
<sequence length="134" mass="15157">MRCTPILNIFIVEDDHSLRLLYEKALKLNGYNVVGSAKDGDEAVNMYNRFSTKPDIILMDHRMPIKNGIEATKEIFQNSSNIKPKIIFVSADRSIKETALSIGVTSFKNKPFSLERLFNNIEKAASVEKIEIHG</sequence>
<dbReference type="Pfam" id="PF00072">
    <property type="entry name" value="Response_reg"/>
    <property type="match status" value="1"/>
</dbReference>
<evidence type="ECO:0000259" key="1">
    <source>
        <dbReference type="PROSITE" id="PS50110"/>
    </source>
</evidence>
<gene>
    <name evidence="2" type="ORF">S03H2_43032</name>
</gene>
<dbReference type="InterPro" id="IPR001789">
    <property type="entry name" value="Sig_transdc_resp-reg_receiver"/>
</dbReference>
<dbReference type="AlphaFoldDB" id="X1ICZ2"/>
<proteinExistence type="predicted"/>
<dbReference type="GO" id="GO:0000160">
    <property type="term" value="P:phosphorelay signal transduction system"/>
    <property type="evidence" value="ECO:0007669"/>
    <property type="project" value="InterPro"/>
</dbReference>
<feature type="domain" description="Response regulatory" evidence="1">
    <location>
        <begin position="8"/>
        <end position="125"/>
    </location>
</feature>
<dbReference type="Gene3D" id="3.40.50.2300">
    <property type="match status" value="1"/>
</dbReference>
<dbReference type="SMART" id="SM00448">
    <property type="entry name" value="REC"/>
    <property type="match status" value="1"/>
</dbReference>
<evidence type="ECO:0000313" key="2">
    <source>
        <dbReference type="EMBL" id="GAH67140.1"/>
    </source>
</evidence>
<reference evidence="2" key="1">
    <citation type="journal article" date="2014" name="Front. Microbiol.">
        <title>High frequency of phylogenetically diverse reductive dehalogenase-homologous genes in deep subseafloor sedimentary metagenomes.</title>
        <authorList>
            <person name="Kawai M."/>
            <person name="Futagami T."/>
            <person name="Toyoda A."/>
            <person name="Takaki Y."/>
            <person name="Nishi S."/>
            <person name="Hori S."/>
            <person name="Arai W."/>
            <person name="Tsubouchi T."/>
            <person name="Morono Y."/>
            <person name="Uchiyama I."/>
            <person name="Ito T."/>
            <person name="Fujiyama A."/>
            <person name="Inagaki F."/>
            <person name="Takami H."/>
        </authorList>
    </citation>
    <scope>NUCLEOTIDE SEQUENCE</scope>
    <source>
        <strain evidence="2">Expedition CK06-06</strain>
    </source>
</reference>
<comment type="caution">
    <text evidence="2">The sequence shown here is derived from an EMBL/GenBank/DDBJ whole genome shotgun (WGS) entry which is preliminary data.</text>
</comment>
<dbReference type="InterPro" id="IPR052048">
    <property type="entry name" value="ST_Response_Regulator"/>
</dbReference>
<dbReference type="PANTHER" id="PTHR43228:SF1">
    <property type="entry name" value="TWO-COMPONENT RESPONSE REGULATOR ARR22"/>
    <property type="match status" value="1"/>
</dbReference>
<protein>
    <recommendedName>
        <fullName evidence="1">Response regulatory domain-containing protein</fullName>
    </recommendedName>
</protein>
<dbReference type="SUPFAM" id="SSF52172">
    <property type="entry name" value="CheY-like"/>
    <property type="match status" value="1"/>
</dbReference>
<organism evidence="2">
    <name type="scientific">marine sediment metagenome</name>
    <dbReference type="NCBI Taxonomy" id="412755"/>
    <lineage>
        <taxon>unclassified sequences</taxon>
        <taxon>metagenomes</taxon>
        <taxon>ecological metagenomes</taxon>
    </lineage>
</organism>
<accession>X1ICZ2</accession>
<dbReference type="PROSITE" id="PS50110">
    <property type="entry name" value="RESPONSE_REGULATORY"/>
    <property type="match status" value="1"/>
</dbReference>
<dbReference type="PANTHER" id="PTHR43228">
    <property type="entry name" value="TWO-COMPONENT RESPONSE REGULATOR"/>
    <property type="match status" value="1"/>
</dbReference>
<name>X1ICZ2_9ZZZZ</name>
<dbReference type="InterPro" id="IPR011006">
    <property type="entry name" value="CheY-like_superfamily"/>
</dbReference>